<proteinExistence type="predicted"/>
<reference evidence="1 2" key="1">
    <citation type="submission" date="2020-08" db="EMBL/GenBank/DDBJ databases">
        <title>A Genomic Blueprint of the Chicken Gut Microbiome.</title>
        <authorList>
            <person name="Gilroy R."/>
            <person name="Ravi A."/>
            <person name="Getino M."/>
            <person name="Pursley I."/>
            <person name="Horton D.L."/>
            <person name="Alikhan N.-F."/>
            <person name="Baker D."/>
            <person name="Gharbi K."/>
            <person name="Hall N."/>
            <person name="Watson M."/>
            <person name="Adriaenssens E.M."/>
            <person name="Foster-Nyarko E."/>
            <person name="Jarju S."/>
            <person name="Secka A."/>
            <person name="Antonio M."/>
            <person name="Oren A."/>
            <person name="Chaudhuri R."/>
            <person name="La Ragione R.M."/>
            <person name="Hildebrand F."/>
            <person name="Pallen M.J."/>
        </authorList>
    </citation>
    <scope>NUCLEOTIDE SEQUENCE [LARGE SCALE GENOMIC DNA]</scope>
    <source>
        <strain evidence="1 2">Sa2CVA6</strain>
    </source>
</reference>
<name>A0ABR8S6K4_9BURK</name>
<evidence type="ECO:0000313" key="1">
    <source>
        <dbReference type="EMBL" id="MBD7959111.1"/>
    </source>
</evidence>
<sequence length="59" mass="6608">MRFCSPPQQLPATAPPALAAHAPTLSHESRLDQVTLWPTHRIRSFLITQPLLATHRRGD</sequence>
<comment type="caution">
    <text evidence="1">The sequence shown here is derived from an EMBL/GenBank/DDBJ whole genome shotgun (WGS) entry which is preliminary data.</text>
</comment>
<dbReference type="Proteomes" id="UP000634919">
    <property type="component" value="Unassembled WGS sequence"/>
</dbReference>
<evidence type="ECO:0000313" key="2">
    <source>
        <dbReference type="Proteomes" id="UP000634919"/>
    </source>
</evidence>
<protein>
    <submittedName>
        <fullName evidence="1">Uncharacterized protein</fullName>
    </submittedName>
</protein>
<keyword evidence="2" id="KW-1185">Reference proteome</keyword>
<organism evidence="1 2">
    <name type="scientific">Comamonas avium</name>
    <dbReference type="NCBI Taxonomy" id="2762231"/>
    <lineage>
        <taxon>Bacteria</taxon>
        <taxon>Pseudomonadati</taxon>
        <taxon>Pseudomonadota</taxon>
        <taxon>Betaproteobacteria</taxon>
        <taxon>Burkholderiales</taxon>
        <taxon>Comamonadaceae</taxon>
        <taxon>Comamonas</taxon>
    </lineage>
</organism>
<gene>
    <name evidence="1" type="ORF">H9646_01315</name>
</gene>
<accession>A0ABR8S6K4</accession>
<dbReference type="EMBL" id="JACSQK010000001">
    <property type="protein sequence ID" value="MBD7959111.1"/>
    <property type="molecule type" value="Genomic_DNA"/>
</dbReference>
<dbReference type="RefSeq" id="WP_191721524.1">
    <property type="nucleotide sequence ID" value="NZ_JACSQK010000001.1"/>
</dbReference>